<reference evidence="1 2" key="1">
    <citation type="journal article" date="2013" name="J. Bacteriol.">
        <title>Large linear plasmids of Borrelia species that cause relapsing fever.</title>
        <authorList>
            <person name="Miller S.C."/>
            <person name="Porcella S.F."/>
            <person name="Raffel S.J."/>
            <person name="Schwan T.G."/>
            <person name="Barbour A.G."/>
        </authorList>
    </citation>
    <scope>NUCLEOTIDE SEQUENCE [LARGE SCALE GENOMIC DNA]</scope>
    <source>
        <strain evidence="1 2">HS1</strain>
    </source>
</reference>
<proteinExistence type="predicted"/>
<keyword evidence="1" id="KW-0449">Lipoprotein</keyword>
<dbReference type="Proteomes" id="UP000078430">
    <property type="component" value="Plasmid megaplasmid"/>
</dbReference>
<name>A0ABM6AQV3_BORHE</name>
<dbReference type="GeneID" id="71843740"/>
<evidence type="ECO:0000313" key="1">
    <source>
        <dbReference type="EMBL" id="ANA43702.1"/>
    </source>
</evidence>
<reference evidence="1 2" key="2">
    <citation type="journal article" date="2016" name="Genome Announc.">
        <title>Chromosome and Plasmids of the Tick-Borne Relapsing Fever Agent Borrelia hermsii.</title>
        <authorList>
            <person name="Barbour A.G."/>
        </authorList>
    </citation>
    <scope>NUCLEOTIDE SEQUENCE [LARGE SCALE GENOMIC DNA]</scope>
    <source>
        <strain evidence="1 2">HS1</strain>
    </source>
</reference>
<dbReference type="EMBL" id="CP014350">
    <property type="protein sequence ID" value="ANA43702.1"/>
    <property type="molecule type" value="Genomic_DNA"/>
</dbReference>
<evidence type="ECO:0000313" key="2">
    <source>
        <dbReference type="Proteomes" id="UP000078430"/>
    </source>
</evidence>
<gene>
    <name evidence="1" type="ORF">AXX13_A0290</name>
</gene>
<dbReference type="PROSITE" id="PS51257">
    <property type="entry name" value="PROKAR_LIPOPROTEIN"/>
    <property type="match status" value="1"/>
</dbReference>
<organism evidence="1 2">
    <name type="scientific">Borrelia hermsii HS1</name>
    <dbReference type="NCBI Taxonomy" id="1867252"/>
    <lineage>
        <taxon>Bacteria</taxon>
        <taxon>Pseudomonadati</taxon>
        <taxon>Spirochaetota</taxon>
        <taxon>Spirochaetia</taxon>
        <taxon>Spirochaetales</taxon>
        <taxon>Borreliaceae</taxon>
        <taxon>Borrelia</taxon>
    </lineage>
</organism>
<accession>A0ABM6AQV3</accession>
<sequence>MKKVSMVLCVLVMLACEQNDPNGSGFGTTGSKDLEKNRGPCDQRVVLKPTKIDSRHVAFYKLYKMVKKYKEFFNSRTFKNLGSGGKPIFGFPIAQIFPVYNNADFIYEGLDYNIRAIKSLEFIFHTLSLNINSINLDLMYASQLLEYLLDSAKLLKTLLNENFSDATLERLKATKTAEELTKIYFYLEEVVEDRNRFVSKLSDLLVRIAVNNFDRASVLEILANNIIVQNDGLRHGKSIGSSISNRSDIIVFYVSMRLMVDVVLCFIKS</sequence>
<keyword evidence="1" id="KW-0614">Plasmid</keyword>
<keyword evidence="2" id="KW-1185">Reference proteome</keyword>
<dbReference type="RefSeq" id="WP_020732396.1">
    <property type="nucleotide sequence ID" value="NZ_CP014350.1"/>
</dbReference>
<protein>
    <submittedName>
        <fullName evidence="1">Lipoprotein</fullName>
    </submittedName>
</protein>
<geneLocation type="plasmid" evidence="1 2">
    <name>megaplasmid</name>
</geneLocation>